<keyword evidence="2" id="KW-0808">Transferase</keyword>
<reference evidence="2" key="1">
    <citation type="submission" date="2019-11" db="EMBL/GenBank/DDBJ databases">
        <authorList>
            <person name="Feng L."/>
        </authorList>
    </citation>
    <scope>NUCLEOTIDE SEQUENCE</scope>
    <source>
        <strain evidence="2">CsymbiosumLFYP84</strain>
    </source>
</reference>
<dbReference type="Gene3D" id="3.90.550.10">
    <property type="entry name" value="Spore Coat Polysaccharide Biosynthesis Protein SpsA, Chain A"/>
    <property type="match status" value="1"/>
</dbReference>
<evidence type="ECO:0000313" key="2">
    <source>
        <dbReference type="EMBL" id="VYU73079.1"/>
    </source>
</evidence>
<dbReference type="CDD" id="cd02511">
    <property type="entry name" value="Beta4Glucosyltransferase"/>
    <property type="match status" value="1"/>
</dbReference>
<dbReference type="InterPro" id="IPR029044">
    <property type="entry name" value="Nucleotide-diphossugar_trans"/>
</dbReference>
<dbReference type="AlphaFoldDB" id="A0A6N3HB22"/>
<keyword evidence="2" id="KW-0328">Glycosyltransferase</keyword>
<accession>A0A6N3HB22</accession>
<gene>
    <name evidence="2" type="primary">sunS</name>
    <name evidence="2" type="ORF">CSLFYP84_03609</name>
</gene>
<dbReference type="SUPFAM" id="SSF53448">
    <property type="entry name" value="Nucleotide-diphospho-sugar transferases"/>
    <property type="match status" value="1"/>
</dbReference>
<dbReference type="InterPro" id="IPR001173">
    <property type="entry name" value="Glyco_trans_2-like"/>
</dbReference>
<sequence>MATVSLCMIVKNEEKVLGRCLDSAKEIADEIIIVDTGSTDRTKEIAAEYTEKIYDFEWNDDFSAARNESFRKATMDYCMWLDADDVIPEREQQKIKKLKEQLTPDVSAVMMKYVTAFDDTGKPAFLFDRERLLKNGDGYLWGGRVHEAVAVRGKVLYSDAVIEHHSIKKEYSDRNLRIYERMIEEGEELEPRHQFYYGRELYYHGRNEDAVRVFETFLRDREKGAWLENLVDACRFCALCFYRMGKREEALEKLFWTFSYDVPRPQICCDIGKHFLDENRLKEAEFWYRQAMQTSYEPIPGAFVEPEYKEFIPAIQLAVCLDRQGKYVEAARYNELASYYKPDSEAVKQNRIYFEGLK</sequence>
<dbReference type="SUPFAM" id="SSF48452">
    <property type="entry name" value="TPR-like"/>
    <property type="match status" value="1"/>
</dbReference>
<dbReference type="PANTHER" id="PTHR43630:SF2">
    <property type="entry name" value="GLYCOSYLTRANSFERASE"/>
    <property type="match status" value="1"/>
</dbReference>
<dbReference type="RefSeq" id="WP_044902111.1">
    <property type="nucleotide sequence ID" value="NZ_CACRUA010000049.1"/>
</dbReference>
<dbReference type="InterPro" id="IPR011990">
    <property type="entry name" value="TPR-like_helical_dom_sf"/>
</dbReference>
<feature type="domain" description="Glycosyltransferase 2-like" evidence="1">
    <location>
        <begin position="5"/>
        <end position="119"/>
    </location>
</feature>
<dbReference type="Pfam" id="PF00535">
    <property type="entry name" value="Glycos_transf_2"/>
    <property type="match status" value="1"/>
</dbReference>
<evidence type="ECO:0000259" key="1">
    <source>
        <dbReference type="Pfam" id="PF00535"/>
    </source>
</evidence>
<protein>
    <submittedName>
        <fullName evidence="2">SPBc2 prophage-derived glycosyltransferase SunS</fullName>
        <ecNumber evidence="2">2.4.1.-</ecNumber>
    </submittedName>
</protein>
<organism evidence="2">
    <name type="scientific">Clostridium symbiosum</name>
    <name type="common">Bacteroides symbiosus</name>
    <dbReference type="NCBI Taxonomy" id="1512"/>
    <lineage>
        <taxon>Bacteria</taxon>
        <taxon>Bacillati</taxon>
        <taxon>Bacillota</taxon>
        <taxon>Clostridia</taxon>
        <taxon>Lachnospirales</taxon>
        <taxon>Lachnospiraceae</taxon>
        <taxon>Otoolea</taxon>
    </lineage>
</organism>
<dbReference type="EC" id="2.4.1.-" evidence="2"/>
<name>A0A6N3HB22_CLOSY</name>
<dbReference type="PANTHER" id="PTHR43630">
    <property type="entry name" value="POLY-BETA-1,6-N-ACETYL-D-GLUCOSAMINE SYNTHASE"/>
    <property type="match status" value="1"/>
</dbReference>
<proteinExistence type="predicted"/>
<dbReference type="GO" id="GO:0016757">
    <property type="term" value="F:glycosyltransferase activity"/>
    <property type="evidence" value="ECO:0007669"/>
    <property type="project" value="UniProtKB-KW"/>
</dbReference>
<dbReference type="EMBL" id="CACRUA010000049">
    <property type="protein sequence ID" value="VYU73079.1"/>
    <property type="molecule type" value="Genomic_DNA"/>
</dbReference>
<dbReference type="Gene3D" id="1.25.40.10">
    <property type="entry name" value="Tetratricopeptide repeat domain"/>
    <property type="match status" value="1"/>
</dbReference>